<keyword evidence="1" id="KW-0175">Coiled coil</keyword>
<dbReference type="InterPro" id="IPR047187">
    <property type="entry name" value="SF1_C_Upf1"/>
</dbReference>
<dbReference type="Pfam" id="PF18741">
    <property type="entry name" value="MTES_1575"/>
    <property type="match status" value="1"/>
</dbReference>
<dbReference type="SUPFAM" id="SSF52540">
    <property type="entry name" value="P-loop containing nucleoside triphosphate hydrolases"/>
    <property type="match status" value="1"/>
</dbReference>
<dbReference type="Gene3D" id="3.40.960.10">
    <property type="entry name" value="VSR Endonuclease"/>
    <property type="match status" value="1"/>
</dbReference>
<dbReference type="Proteomes" id="UP001170954">
    <property type="component" value="Unassembled WGS sequence"/>
</dbReference>
<dbReference type="GO" id="GO:0003746">
    <property type="term" value="F:translation elongation factor activity"/>
    <property type="evidence" value="ECO:0007669"/>
    <property type="project" value="UniProtKB-KW"/>
</dbReference>
<evidence type="ECO:0000313" key="7">
    <source>
        <dbReference type="Proteomes" id="UP001170954"/>
    </source>
</evidence>
<gene>
    <name evidence="6" type="ORF">HX018_19280</name>
</gene>
<sequence length="1749" mass="202245">MILSEKFLTELQRRLKIGNRRGVHLNAVPANSRYKFDLNRLSHIDKDLPNNFIKALLSEQPLKFRITWKDNVPDLNQLFEDEQIQLVRITKAFENLINQTEAIESEKGINTFGFGFPILARRDKADNKLTVAPILIWSLRIRRTKEFNTWEILRNEDDPIYINEVLINHLQNDANVEIEQIPSEMLDNGLIEKDELIEICTKLIQTVNTTSPDDLEEIFRQKLEKVVSIGDKTHYEKLPLNSTNSLIDFGGLFSIFEVQKQNIINDYGNLIGLQGIDIPLDDLEGNSFQSISSVETDPSQQSILHSLEATRNVLIQGPPGTGKSQTLTAILINALENNKKTLVVCEKRTALEVLHNALTEKGLDYHCVLIRDIVKDRKSVVDSVRDRIDDSEYKSYTYKSSKETLENIINKAKSLITNINNKHQKLDQKIIGSKSWTDVVGNLLAELRNNEDTNKLNLDKTGFSYSTQELNDLLDLSQKGQTLYSNYKSIEQTSFLNPTKLVGDNPYIIEQNINDDFDYYSNQLEQIKKLLEANRYEYKALRKAELEKQITNIKKPIEKILAKERELSSLISITKEKYSKFRKGELIQNEQIIEEYGKKIALKEIDFHSILSNAQKKYFEFRRDELGAQIEQFNLITQEIDKIFDENKNNPDLTNENKINSFTFKFLSTFSKRKKRTIDDHYLLQSSFLELENGLVNAKDIKYVNLQGSIIDKNKSLQQVKRSLTEIKSNFDIKIETEFSDFNLNSILEESSNHFQKIENKANNANTNTQTLLQSIISDFRNYLNEAEILFQSLTNDLTHSKDMEAVNFRGSLNEKIATFQNLKRNLAEIKGDFDEKIEAEFSNFNLNGILEVPRNHFQEIETVKVNSNADTQALLEFIITDFKIYLSEIEALFQTVKKELGESNDIKLYYTFDKSFKSNKSIFPIILSKIKKIEVEFDAKIQQEFQKFNLLNLDSNEINIKSLSTLQEKVNGLVTKFNQDNWLKKQLKTTEFYSLLKQLETQIKIKNEYFNSEQDLFLAEFNWFQFYNTLSENEKKLINELKSKSSWSKPLLIFYLDSLLRVSATGGDLPVNDVEHEELEITLSGIEKEQLKYIKQFWYSKQIGATQSFVQYNYGLSVENLYNKRSSRNFKRLSLRQIVQKDADLFTTFFPIVFTSPDVASNLFKGMNGYFDIVMFDEASQLRLEDNLPAILKGKQIIIAGDEHQMPPSNYFSKVFDGSVEDEEDIEEEEEVIRVDKDDILLSCESLLDFGTELNFQKKHLDFHYRSRHPFLIDFSNYAFYNQRLKPLPNNFDYVPIKYIQVNGTFSDHTNEAEAEMVLSIIDKNINRLPNGEYPTIGIATFNIAQRNLIKSRILERQRFEKYADFNAKIQELEENGMFVKNLENIQGDERDVIILSTTYGVGKDGKFSQRFGPINHSKGYKLLNVIITRAKYKVYCCSSIPEQAFMNYKEFLTIEGSNNKRAVLYAYLAYCKAVSELDNNSRLSVLTALAENTTNSAGINPKKFGELESPFEEEVYQSLADHFGTKKLIPQLQFAGFRIDIVYDSKIVGVPKIAIECDGAKYHSSREAYLYDRHRQKILENHGFVFHRIWSTNWWRNPTRETKRLIEFIKQSEETVKRNDVDYSKAAYAFTDDIEIIEEYIANNSFTDVEKDEQTITSIEQGSSVQTRMFVDDLVKLDSKVTVKYINNGKDICVHIVSTENNKPTSNGIHKIYEKSPLAVSLIGHTIGDIVKIGSLDNFVEIIKIDN</sequence>
<evidence type="ECO:0000256" key="1">
    <source>
        <dbReference type="SAM" id="Coils"/>
    </source>
</evidence>
<dbReference type="Gene3D" id="3.40.50.300">
    <property type="entry name" value="P-loop containing nucleotide triphosphate hydrolases"/>
    <property type="match status" value="3"/>
</dbReference>
<dbReference type="EMBL" id="JACAGK010000091">
    <property type="protein sequence ID" value="MDM1050385.1"/>
    <property type="molecule type" value="Genomic_DNA"/>
</dbReference>
<evidence type="ECO:0000313" key="6">
    <source>
        <dbReference type="EMBL" id="MDM1050385.1"/>
    </source>
</evidence>
<dbReference type="Pfam" id="PF13086">
    <property type="entry name" value="AAA_11"/>
    <property type="match status" value="1"/>
</dbReference>
<dbReference type="CDD" id="cd18808">
    <property type="entry name" value="SF1_C_Upf1"/>
    <property type="match status" value="1"/>
</dbReference>
<dbReference type="InterPro" id="IPR036953">
    <property type="entry name" value="GreA/GreB_C_sf"/>
</dbReference>
<dbReference type="InterPro" id="IPR049468">
    <property type="entry name" value="Restrct_endonuc-II-like_dom"/>
</dbReference>
<dbReference type="InterPro" id="IPR011335">
    <property type="entry name" value="Restrct_endonuc-II-like"/>
</dbReference>
<dbReference type="InterPro" id="IPR045055">
    <property type="entry name" value="DNA2/NAM7-like"/>
</dbReference>
<feature type="domain" description="DNA2/NAM7 helicase-like C-terminal" evidence="4">
    <location>
        <begin position="1258"/>
        <end position="1437"/>
    </location>
</feature>
<dbReference type="InterPro" id="IPR027417">
    <property type="entry name" value="P-loop_NTPase"/>
</dbReference>
<dbReference type="PANTHER" id="PTHR10887">
    <property type="entry name" value="DNA2/NAM7 HELICASE FAMILY"/>
    <property type="match status" value="1"/>
</dbReference>
<reference evidence="6" key="1">
    <citation type="submission" date="2020-06" db="EMBL/GenBank/DDBJ databases">
        <authorList>
            <person name="Dong N."/>
        </authorList>
    </citation>
    <scope>NUCLEOTIDE SEQUENCE</scope>
    <source>
        <strain evidence="6">R1692</strain>
    </source>
</reference>
<dbReference type="InterPro" id="IPR001437">
    <property type="entry name" value="Tscrpt_elong_fac_GreA/B_C"/>
</dbReference>
<accession>A0ABT7NT11</accession>
<dbReference type="Pfam" id="PF01272">
    <property type="entry name" value="GreA_GreB"/>
    <property type="match status" value="1"/>
</dbReference>
<keyword evidence="6" id="KW-0648">Protein biosynthesis</keyword>
<dbReference type="InterPro" id="IPR041677">
    <property type="entry name" value="DNA2/NAM7_AAA_11"/>
</dbReference>
<dbReference type="Gene3D" id="3.10.50.30">
    <property type="entry name" value="Transcription elongation factor, GreA/GreB, C-terminal domain"/>
    <property type="match status" value="1"/>
</dbReference>
<reference evidence="6" key="2">
    <citation type="journal article" date="2022" name="Sci. Total Environ.">
        <title>Prevalence, transmission, and molecular epidemiology of tet(X)-positive bacteria among humans, animals, and environmental niches in China: An epidemiological, and genomic-based study.</title>
        <authorList>
            <person name="Dong N."/>
            <person name="Zeng Y."/>
            <person name="Cai C."/>
            <person name="Sun C."/>
            <person name="Lu J."/>
            <person name="Liu C."/>
            <person name="Zhou H."/>
            <person name="Sun Q."/>
            <person name="Shu L."/>
            <person name="Wang H."/>
            <person name="Wang Y."/>
            <person name="Wang S."/>
            <person name="Wu C."/>
            <person name="Chan E.W."/>
            <person name="Chen G."/>
            <person name="Shen Z."/>
            <person name="Chen S."/>
            <person name="Zhang R."/>
        </authorList>
    </citation>
    <scope>NUCLEOTIDE SEQUENCE</scope>
    <source>
        <strain evidence="6">R1692</strain>
    </source>
</reference>
<dbReference type="SUPFAM" id="SSF52980">
    <property type="entry name" value="Restriction endonuclease-like"/>
    <property type="match status" value="1"/>
</dbReference>
<feature type="domain" description="Transcription elongation factor GreA/GreB C-terminal" evidence="2">
    <location>
        <begin position="1675"/>
        <end position="1747"/>
    </location>
</feature>
<comment type="caution">
    <text evidence="6">The sequence shown here is derived from an EMBL/GenBank/DDBJ whole genome shotgun (WGS) entry which is preliminary data.</text>
</comment>
<feature type="domain" description="DNA2/NAM7 helicase helicase" evidence="3">
    <location>
        <begin position="298"/>
        <end position="501"/>
    </location>
</feature>
<dbReference type="SUPFAM" id="SSF54534">
    <property type="entry name" value="FKBP-like"/>
    <property type="match status" value="1"/>
</dbReference>
<protein>
    <submittedName>
        <fullName evidence="6">GreA/GreB family elongation factor</fullName>
    </submittedName>
</protein>
<dbReference type="Pfam" id="PF13087">
    <property type="entry name" value="AAA_12"/>
    <property type="match status" value="1"/>
</dbReference>
<proteinExistence type="predicted"/>
<feature type="coiled-coil region" evidence="1">
    <location>
        <begin position="402"/>
        <end position="429"/>
    </location>
</feature>
<evidence type="ECO:0000259" key="5">
    <source>
        <dbReference type="Pfam" id="PF18741"/>
    </source>
</evidence>
<dbReference type="RefSeq" id="WP_286652425.1">
    <property type="nucleotide sequence ID" value="NZ_JACAGK010000091.1"/>
</dbReference>
<dbReference type="InterPro" id="IPR041679">
    <property type="entry name" value="DNA2/NAM7-like_C"/>
</dbReference>
<keyword evidence="7" id="KW-1185">Reference proteome</keyword>
<evidence type="ECO:0000259" key="3">
    <source>
        <dbReference type="Pfam" id="PF13086"/>
    </source>
</evidence>
<evidence type="ECO:0000259" key="2">
    <source>
        <dbReference type="Pfam" id="PF01272"/>
    </source>
</evidence>
<keyword evidence="6" id="KW-0251">Elongation factor</keyword>
<organism evidence="6 7">
    <name type="scientific">Sphingobacterium hotanense</name>
    <dbReference type="NCBI Taxonomy" id="649196"/>
    <lineage>
        <taxon>Bacteria</taxon>
        <taxon>Pseudomonadati</taxon>
        <taxon>Bacteroidota</taxon>
        <taxon>Sphingobacteriia</taxon>
        <taxon>Sphingobacteriales</taxon>
        <taxon>Sphingobacteriaceae</taxon>
        <taxon>Sphingobacterium</taxon>
    </lineage>
</organism>
<evidence type="ECO:0000259" key="4">
    <source>
        <dbReference type="Pfam" id="PF13087"/>
    </source>
</evidence>
<feature type="domain" description="Restriction endonuclease type II-like" evidence="5">
    <location>
        <begin position="1513"/>
        <end position="1611"/>
    </location>
</feature>
<name>A0ABT7NT11_9SPHI</name>